<dbReference type="Pfam" id="PF20431">
    <property type="entry name" value="E_motif"/>
    <property type="match status" value="1"/>
</dbReference>
<dbReference type="InterPro" id="IPR046960">
    <property type="entry name" value="PPR_At4g14850-like_plant"/>
</dbReference>
<dbReference type="Pfam" id="PF01535">
    <property type="entry name" value="PPR"/>
    <property type="match status" value="3"/>
</dbReference>
<evidence type="ECO:0000259" key="3">
    <source>
        <dbReference type="Pfam" id="PF14432"/>
    </source>
</evidence>
<dbReference type="InterPro" id="IPR002885">
    <property type="entry name" value="PPR_rpt"/>
</dbReference>
<dbReference type="NCBIfam" id="TIGR00756">
    <property type="entry name" value="PPR"/>
    <property type="match status" value="1"/>
</dbReference>
<evidence type="ECO:0000313" key="5">
    <source>
        <dbReference type="Proteomes" id="UP000541444"/>
    </source>
</evidence>
<accession>A0A7J7LP65</accession>
<dbReference type="PROSITE" id="PS51375">
    <property type="entry name" value="PPR"/>
    <property type="match status" value="2"/>
</dbReference>
<dbReference type="PANTHER" id="PTHR47926">
    <property type="entry name" value="PENTATRICOPEPTIDE REPEAT-CONTAINING PROTEIN"/>
    <property type="match status" value="1"/>
</dbReference>
<gene>
    <name evidence="4" type="ORF">GIB67_024688</name>
</gene>
<dbReference type="FunFam" id="1.25.40.10:FF:000158">
    <property type="entry name" value="pentatricopeptide repeat-containing protein At2g33680"/>
    <property type="match status" value="1"/>
</dbReference>
<keyword evidence="1" id="KW-0677">Repeat</keyword>
<feature type="domain" description="DYW" evidence="3">
    <location>
        <begin position="392"/>
        <end position="486"/>
    </location>
</feature>
<dbReference type="Gene3D" id="1.25.40.10">
    <property type="entry name" value="Tetratricopeptide repeat domain"/>
    <property type="match status" value="2"/>
</dbReference>
<dbReference type="InterPro" id="IPR032867">
    <property type="entry name" value="DYW_dom"/>
</dbReference>
<reference evidence="4 5" key="1">
    <citation type="journal article" date="2020" name="IScience">
        <title>Genome Sequencing of the Endangered Kingdonia uniflora (Circaeasteraceae, Ranunculales) Reveals Potential Mechanisms of Evolutionary Specialization.</title>
        <authorList>
            <person name="Sun Y."/>
            <person name="Deng T."/>
            <person name="Zhang A."/>
            <person name="Moore M.J."/>
            <person name="Landis J.B."/>
            <person name="Lin N."/>
            <person name="Zhang H."/>
            <person name="Zhang X."/>
            <person name="Huang J."/>
            <person name="Zhang X."/>
            <person name="Sun H."/>
            <person name="Wang H."/>
        </authorList>
    </citation>
    <scope>NUCLEOTIDE SEQUENCE [LARGE SCALE GENOMIC DNA]</scope>
    <source>
        <strain evidence="4">TB1705</strain>
        <tissue evidence="4">Leaf</tissue>
    </source>
</reference>
<sequence length="486" mass="53949">MLRHSILPNQHTLASLLKTCAFLKTLSFGHQLHSVSLKLGLSHLPFVGSSLINFYSKCRLPFECFQVFDEIPRKDEYCYSGAIVGLAQNGRSFDALRVFGCMRNVGVGSTAYSVSGALRAAAEMAALEQCRVIHGHAVVTGFYSDFVVGAALVDGYGRAGIVSEARQVFDELLPVLNVVAWNAMMSGYAQMGDTDSVVDLFHGMKYRGLVPDEFSFLAVLTAFSNAGSVLGADTWLSLMKVEFRVDPRITHYTCLVGAKARAGQLEDAEGIAMTMPFEPDEAVWRILLSACAKQGATDMALRMGHKLLEKNPRDDSAFVILANVYASAGKWEVVAKVRKMMRERGVRKEIGQSWIEVRGEVHVFIAGDKRHELTMEIYAKLVELVVEIENLGYSAVPEAMLHEVDVVEKTESLWYHSEKLAVAFGVVSGAAPPGKVLRIVKNLIICRDCHEAFKYMCRVIDRVIVVRDVNRYHRFERGHCTCGDHW</sequence>
<dbReference type="Proteomes" id="UP000541444">
    <property type="component" value="Unassembled WGS sequence"/>
</dbReference>
<feature type="repeat" description="PPR" evidence="2">
    <location>
        <begin position="314"/>
        <end position="348"/>
    </location>
</feature>
<dbReference type="GO" id="GO:0099402">
    <property type="term" value="P:plant organ development"/>
    <property type="evidence" value="ECO:0007669"/>
    <property type="project" value="UniProtKB-ARBA"/>
</dbReference>
<dbReference type="OrthoDB" id="1912849at2759"/>
<comment type="caution">
    <text evidence="4">The sequence shown here is derived from an EMBL/GenBank/DDBJ whole genome shotgun (WGS) entry which is preliminary data.</text>
</comment>
<proteinExistence type="predicted"/>
<organism evidence="4 5">
    <name type="scientific">Kingdonia uniflora</name>
    <dbReference type="NCBI Taxonomy" id="39325"/>
    <lineage>
        <taxon>Eukaryota</taxon>
        <taxon>Viridiplantae</taxon>
        <taxon>Streptophyta</taxon>
        <taxon>Embryophyta</taxon>
        <taxon>Tracheophyta</taxon>
        <taxon>Spermatophyta</taxon>
        <taxon>Magnoliopsida</taxon>
        <taxon>Ranunculales</taxon>
        <taxon>Circaeasteraceae</taxon>
        <taxon>Kingdonia</taxon>
    </lineage>
</organism>
<dbReference type="Pfam" id="PF14432">
    <property type="entry name" value="DYW_deaminase"/>
    <property type="match status" value="1"/>
</dbReference>
<feature type="repeat" description="PPR" evidence="2">
    <location>
        <begin position="177"/>
        <end position="211"/>
    </location>
</feature>
<dbReference type="EMBL" id="JACGCM010002131">
    <property type="protein sequence ID" value="KAF6144461.1"/>
    <property type="molecule type" value="Genomic_DNA"/>
</dbReference>
<dbReference type="GO" id="GO:0003723">
    <property type="term" value="F:RNA binding"/>
    <property type="evidence" value="ECO:0007669"/>
    <property type="project" value="InterPro"/>
</dbReference>
<dbReference type="GO" id="GO:0008270">
    <property type="term" value="F:zinc ion binding"/>
    <property type="evidence" value="ECO:0007669"/>
    <property type="project" value="InterPro"/>
</dbReference>
<evidence type="ECO:0000256" key="2">
    <source>
        <dbReference type="PROSITE-ProRule" id="PRU00708"/>
    </source>
</evidence>
<dbReference type="InterPro" id="IPR011990">
    <property type="entry name" value="TPR-like_helical_dom_sf"/>
</dbReference>
<evidence type="ECO:0000313" key="4">
    <source>
        <dbReference type="EMBL" id="KAF6144461.1"/>
    </source>
</evidence>
<protein>
    <recommendedName>
        <fullName evidence="3">DYW domain-containing protein</fullName>
    </recommendedName>
</protein>
<dbReference type="PANTHER" id="PTHR47926:SF464">
    <property type="entry name" value="DYW DOMAIN-CONTAINING PROTEIN"/>
    <property type="match status" value="1"/>
</dbReference>
<dbReference type="GO" id="GO:0009451">
    <property type="term" value="P:RNA modification"/>
    <property type="evidence" value="ECO:0007669"/>
    <property type="project" value="InterPro"/>
</dbReference>
<name>A0A7J7LP65_9MAGN</name>
<evidence type="ECO:0000256" key="1">
    <source>
        <dbReference type="ARBA" id="ARBA00022737"/>
    </source>
</evidence>
<dbReference type="AlphaFoldDB" id="A0A7J7LP65"/>
<keyword evidence="5" id="KW-1185">Reference proteome</keyword>
<dbReference type="Pfam" id="PF13041">
    <property type="entry name" value="PPR_2"/>
    <property type="match status" value="1"/>
</dbReference>
<dbReference type="InterPro" id="IPR046848">
    <property type="entry name" value="E_motif"/>
</dbReference>